<dbReference type="InParanoid" id="A0A2J6TX60"/>
<dbReference type="GeneID" id="36590395"/>
<reference evidence="1 2" key="1">
    <citation type="submission" date="2016-04" db="EMBL/GenBank/DDBJ databases">
        <title>A degradative enzymes factory behind the ericoid mycorrhizal symbiosis.</title>
        <authorList>
            <consortium name="DOE Joint Genome Institute"/>
            <person name="Martino E."/>
            <person name="Morin E."/>
            <person name="Grelet G."/>
            <person name="Kuo A."/>
            <person name="Kohler A."/>
            <person name="Daghino S."/>
            <person name="Barry K."/>
            <person name="Choi C."/>
            <person name="Cichocki N."/>
            <person name="Clum A."/>
            <person name="Copeland A."/>
            <person name="Hainaut M."/>
            <person name="Haridas S."/>
            <person name="Labutti K."/>
            <person name="Lindquist E."/>
            <person name="Lipzen A."/>
            <person name="Khouja H.-R."/>
            <person name="Murat C."/>
            <person name="Ohm R."/>
            <person name="Olson A."/>
            <person name="Spatafora J."/>
            <person name="Veneault-Fourrey C."/>
            <person name="Henrissat B."/>
            <person name="Grigoriev I."/>
            <person name="Martin F."/>
            <person name="Perotto S."/>
        </authorList>
    </citation>
    <scope>NUCLEOTIDE SEQUENCE [LARGE SCALE GENOMIC DNA]</scope>
    <source>
        <strain evidence="1 2">E</strain>
    </source>
</reference>
<dbReference type="RefSeq" id="XP_024744511.1">
    <property type="nucleotide sequence ID" value="XM_024882318.1"/>
</dbReference>
<dbReference type="AlphaFoldDB" id="A0A2J6TX60"/>
<accession>A0A2J6TX60</accession>
<organism evidence="1 2">
    <name type="scientific">Hyaloscypha bicolor E</name>
    <dbReference type="NCBI Taxonomy" id="1095630"/>
    <lineage>
        <taxon>Eukaryota</taxon>
        <taxon>Fungi</taxon>
        <taxon>Dikarya</taxon>
        <taxon>Ascomycota</taxon>
        <taxon>Pezizomycotina</taxon>
        <taxon>Leotiomycetes</taxon>
        <taxon>Helotiales</taxon>
        <taxon>Hyaloscyphaceae</taxon>
        <taxon>Hyaloscypha</taxon>
        <taxon>Hyaloscypha bicolor</taxon>
    </lineage>
</organism>
<dbReference type="EMBL" id="KZ613740">
    <property type="protein sequence ID" value="PMD67607.1"/>
    <property type="molecule type" value="Genomic_DNA"/>
</dbReference>
<evidence type="ECO:0000313" key="2">
    <source>
        <dbReference type="Proteomes" id="UP000235371"/>
    </source>
</evidence>
<evidence type="ECO:0000313" key="1">
    <source>
        <dbReference type="EMBL" id="PMD67607.1"/>
    </source>
</evidence>
<proteinExistence type="predicted"/>
<sequence length="171" mass="18638">MPYKFGANVISMGATFCGFLKVASTCTKALVCVLERCLSNETFYLSAKSYDHRALRYRSALQGPPTIISEAEAEAWGRETDDRFFEAPETQGLVESMCKASFKPEPEGNMGLPRVSPGVSLGAAAISVSIVEGAGFNILMSLLSMNFNVLPRKRQAHTYASGFIVLWRDAP</sequence>
<keyword evidence="2" id="KW-1185">Reference proteome</keyword>
<dbReference type="Proteomes" id="UP000235371">
    <property type="component" value="Unassembled WGS sequence"/>
</dbReference>
<gene>
    <name evidence="1" type="ORF">K444DRAFT_623755</name>
</gene>
<name>A0A2J6TX60_9HELO</name>
<protein>
    <submittedName>
        <fullName evidence="1">Uncharacterized protein</fullName>
    </submittedName>
</protein>